<keyword evidence="5" id="KW-1185">Reference proteome</keyword>
<evidence type="ECO:0000313" key="2">
    <source>
        <dbReference type="EMBL" id="GIE38738.1"/>
    </source>
</evidence>
<dbReference type="EMBL" id="BOMP01000026">
    <property type="protein sequence ID" value="GIE38738.1"/>
    <property type="molecule type" value="Genomic_DNA"/>
</dbReference>
<name>A0A7W7MDX8_9ACTN</name>
<evidence type="ECO:0000313" key="4">
    <source>
        <dbReference type="Proteomes" id="UP000590511"/>
    </source>
</evidence>
<dbReference type="AlphaFoldDB" id="A0A7W7MDX8"/>
<evidence type="ECO:0000313" key="3">
    <source>
        <dbReference type="EMBL" id="MBB4746672.1"/>
    </source>
</evidence>
<keyword evidence="1" id="KW-0812">Transmembrane</keyword>
<sequence>MDAATDFSFYVQPTREQLAVSVKQFMRPQLRLARLLGVLLIALDFLFFSLGERTMGLFVALLGVSLIAVVPPLTVRSVVGKMAGVIGRPTQYRVDDQGVRMTSDLTEVFYRWAAVDRLDETPGLLIARTGQSGFFAVPIADLPPETAAEVTAFVRAHVPA</sequence>
<feature type="transmembrane region" description="Helical" evidence="1">
    <location>
        <begin position="32"/>
        <end position="51"/>
    </location>
</feature>
<organism evidence="3 4">
    <name type="scientific">Actinoplanes lobatus</name>
    <dbReference type="NCBI Taxonomy" id="113568"/>
    <lineage>
        <taxon>Bacteria</taxon>
        <taxon>Bacillati</taxon>
        <taxon>Actinomycetota</taxon>
        <taxon>Actinomycetes</taxon>
        <taxon>Micromonosporales</taxon>
        <taxon>Micromonosporaceae</taxon>
        <taxon>Actinoplanes</taxon>
    </lineage>
</organism>
<evidence type="ECO:0008006" key="6">
    <source>
        <dbReference type="Google" id="ProtNLM"/>
    </source>
</evidence>
<dbReference type="Proteomes" id="UP000631312">
    <property type="component" value="Unassembled WGS sequence"/>
</dbReference>
<evidence type="ECO:0000313" key="5">
    <source>
        <dbReference type="Proteomes" id="UP000631312"/>
    </source>
</evidence>
<dbReference type="RefSeq" id="WP_188119436.1">
    <property type="nucleotide sequence ID" value="NZ_BOMP01000026.1"/>
</dbReference>
<comment type="caution">
    <text evidence="3">The sequence shown here is derived from an EMBL/GenBank/DDBJ whole genome shotgun (WGS) entry which is preliminary data.</text>
</comment>
<protein>
    <recommendedName>
        <fullName evidence="6">YcxB-like protein domain-containing protein</fullName>
    </recommendedName>
</protein>
<evidence type="ECO:0000256" key="1">
    <source>
        <dbReference type="SAM" id="Phobius"/>
    </source>
</evidence>
<dbReference type="EMBL" id="JACHNC010000001">
    <property type="protein sequence ID" value="MBB4746672.1"/>
    <property type="molecule type" value="Genomic_DNA"/>
</dbReference>
<dbReference type="Proteomes" id="UP000590511">
    <property type="component" value="Unassembled WGS sequence"/>
</dbReference>
<accession>A0A7W7MDX8</accession>
<reference evidence="2 5" key="2">
    <citation type="submission" date="2021-01" db="EMBL/GenBank/DDBJ databases">
        <title>Whole genome shotgun sequence of Actinoplanes lobatus NBRC 12513.</title>
        <authorList>
            <person name="Komaki H."/>
            <person name="Tamura T."/>
        </authorList>
    </citation>
    <scope>NUCLEOTIDE SEQUENCE [LARGE SCALE GENOMIC DNA]</scope>
    <source>
        <strain evidence="2 5">NBRC 12513</strain>
    </source>
</reference>
<keyword evidence="1" id="KW-1133">Transmembrane helix</keyword>
<reference evidence="3 4" key="1">
    <citation type="submission" date="2020-08" db="EMBL/GenBank/DDBJ databases">
        <title>Sequencing the genomes of 1000 actinobacteria strains.</title>
        <authorList>
            <person name="Klenk H.-P."/>
        </authorList>
    </citation>
    <scope>NUCLEOTIDE SEQUENCE [LARGE SCALE GENOMIC DNA]</scope>
    <source>
        <strain evidence="3 4">DSM 43150</strain>
    </source>
</reference>
<proteinExistence type="predicted"/>
<gene>
    <name evidence="2" type="ORF">Alo02nite_16360</name>
    <name evidence="3" type="ORF">BJ964_000833</name>
</gene>
<keyword evidence="1" id="KW-0472">Membrane</keyword>
<feature type="transmembrane region" description="Helical" evidence="1">
    <location>
        <begin position="57"/>
        <end position="79"/>
    </location>
</feature>